<accession>A0AA37Q5H3</accession>
<feature type="domain" description="AB hydrolase-1" evidence="1">
    <location>
        <begin position="40"/>
        <end position="280"/>
    </location>
</feature>
<dbReference type="EMBL" id="BRXS01000001">
    <property type="protein sequence ID" value="GLC24122.1"/>
    <property type="molecule type" value="Genomic_DNA"/>
</dbReference>
<dbReference type="Proteomes" id="UP001161325">
    <property type="component" value="Unassembled WGS sequence"/>
</dbReference>
<gene>
    <name evidence="2" type="ORF">rosag_06350</name>
</gene>
<dbReference type="InterPro" id="IPR000073">
    <property type="entry name" value="AB_hydrolase_1"/>
</dbReference>
<sequence length="296" mass="31475">MFPAGRAGHRVRPVILPDGERVRVVHCPPPADASGDVPAVVCVHGWGCSAFSFNRVLRPIADAGCDVYAPDLRGHGWSDKPQDLARYTPEALGTWLLRVVDALRLERAVLVGHSMGGAVVLHAALQAPARAAGLVLLAPVGFGTIPRIGLLRTLTPDALVPLLPYLAFRAVVDVGLRTGYGAIGAPSADDVDEYWAPTADPAFARAVRLVAHAFDWSPTDPRVLEGLACPAHVVLGERDNLISSPSVRAHVARVAGLRVDEVPRAGHVLPEEVPDAVVRAVVDDARAWWRPDRGAS</sequence>
<dbReference type="GO" id="GO:0003824">
    <property type="term" value="F:catalytic activity"/>
    <property type="evidence" value="ECO:0007669"/>
    <property type="project" value="InterPro"/>
</dbReference>
<comment type="caution">
    <text evidence="2">The sequence shown here is derived from an EMBL/GenBank/DDBJ whole genome shotgun (WGS) entry which is preliminary data.</text>
</comment>
<evidence type="ECO:0000259" key="1">
    <source>
        <dbReference type="Pfam" id="PF12697"/>
    </source>
</evidence>
<name>A0AA37Q5H3_9BACT</name>
<organism evidence="2 3">
    <name type="scientific">Roseisolibacter agri</name>
    <dbReference type="NCBI Taxonomy" id="2014610"/>
    <lineage>
        <taxon>Bacteria</taxon>
        <taxon>Pseudomonadati</taxon>
        <taxon>Gemmatimonadota</taxon>
        <taxon>Gemmatimonadia</taxon>
        <taxon>Gemmatimonadales</taxon>
        <taxon>Gemmatimonadaceae</taxon>
        <taxon>Roseisolibacter</taxon>
    </lineage>
</organism>
<dbReference type="SUPFAM" id="SSF53474">
    <property type="entry name" value="alpha/beta-Hydrolases"/>
    <property type="match status" value="1"/>
</dbReference>
<dbReference type="PANTHER" id="PTHR43194:SF5">
    <property type="entry name" value="PIMELOYL-[ACYL-CARRIER PROTEIN] METHYL ESTER ESTERASE"/>
    <property type="match status" value="1"/>
</dbReference>
<evidence type="ECO:0000313" key="2">
    <source>
        <dbReference type="EMBL" id="GLC24122.1"/>
    </source>
</evidence>
<protein>
    <recommendedName>
        <fullName evidence="1">AB hydrolase-1 domain-containing protein</fullName>
    </recommendedName>
</protein>
<dbReference type="InterPro" id="IPR029058">
    <property type="entry name" value="AB_hydrolase_fold"/>
</dbReference>
<evidence type="ECO:0000313" key="3">
    <source>
        <dbReference type="Proteomes" id="UP001161325"/>
    </source>
</evidence>
<reference evidence="2" key="1">
    <citation type="submission" date="2022-08" db="EMBL/GenBank/DDBJ databases">
        <title>Draft genome sequencing of Roseisolibacter agri AW1220.</title>
        <authorList>
            <person name="Tobiishi Y."/>
            <person name="Tonouchi A."/>
        </authorList>
    </citation>
    <scope>NUCLEOTIDE SEQUENCE</scope>
    <source>
        <strain evidence="2">AW1220</strain>
    </source>
</reference>
<dbReference type="PANTHER" id="PTHR43194">
    <property type="entry name" value="HYDROLASE ALPHA/BETA FOLD FAMILY"/>
    <property type="match status" value="1"/>
</dbReference>
<proteinExistence type="predicted"/>
<dbReference type="Pfam" id="PF12697">
    <property type="entry name" value="Abhydrolase_6"/>
    <property type="match status" value="1"/>
</dbReference>
<dbReference type="InterPro" id="IPR000639">
    <property type="entry name" value="Epox_hydrolase-like"/>
</dbReference>
<dbReference type="PRINTS" id="PR00412">
    <property type="entry name" value="EPOXHYDRLASE"/>
</dbReference>
<keyword evidence="3" id="KW-1185">Reference proteome</keyword>
<dbReference type="InterPro" id="IPR050228">
    <property type="entry name" value="Carboxylesterase_BioH"/>
</dbReference>
<dbReference type="AlphaFoldDB" id="A0AA37Q5H3"/>
<dbReference type="Gene3D" id="3.40.50.1820">
    <property type="entry name" value="alpha/beta hydrolase"/>
    <property type="match status" value="1"/>
</dbReference>
<dbReference type="PRINTS" id="PR00111">
    <property type="entry name" value="ABHYDROLASE"/>
</dbReference>